<gene>
    <name evidence="2" type="ORF">MFLAVUS_001226</name>
</gene>
<organism evidence="2 3">
    <name type="scientific">Mucor flavus</name>
    <dbReference type="NCBI Taxonomy" id="439312"/>
    <lineage>
        <taxon>Eukaryota</taxon>
        <taxon>Fungi</taxon>
        <taxon>Fungi incertae sedis</taxon>
        <taxon>Mucoromycota</taxon>
        <taxon>Mucoromycotina</taxon>
        <taxon>Mucoromycetes</taxon>
        <taxon>Mucorales</taxon>
        <taxon>Mucorineae</taxon>
        <taxon>Mucoraceae</taxon>
        <taxon>Mucor</taxon>
    </lineage>
</organism>
<proteinExistence type="predicted"/>
<dbReference type="Proteomes" id="UP001473302">
    <property type="component" value="Unassembled WGS sequence"/>
</dbReference>
<protein>
    <submittedName>
        <fullName evidence="2">Uncharacterized protein</fullName>
    </submittedName>
</protein>
<comment type="caution">
    <text evidence="2">The sequence shown here is derived from an EMBL/GenBank/DDBJ whole genome shotgun (WGS) entry which is preliminary data.</text>
</comment>
<feature type="compositionally biased region" description="Polar residues" evidence="1">
    <location>
        <begin position="28"/>
        <end position="41"/>
    </location>
</feature>
<evidence type="ECO:0000256" key="1">
    <source>
        <dbReference type="SAM" id="MobiDB-lite"/>
    </source>
</evidence>
<name>A0ABP9YLW7_9FUNG</name>
<evidence type="ECO:0000313" key="3">
    <source>
        <dbReference type="Proteomes" id="UP001473302"/>
    </source>
</evidence>
<dbReference type="EMBL" id="BAABUK010000003">
    <property type="protein sequence ID" value="GAA5807847.1"/>
    <property type="molecule type" value="Genomic_DNA"/>
</dbReference>
<keyword evidence="3" id="KW-1185">Reference proteome</keyword>
<evidence type="ECO:0000313" key="2">
    <source>
        <dbReference type="EMBL" id="GAA5807847.1"/>
    </source>
</evidence>
<sequence>MFQFFNDWKRKGNKDEQDNRDNPMVRTCSMNSTSSASPSDCSMNWNHKRALSFKEDYVSFPSLEPSASEVTYYYNMSDTTSTENQSKRTTDKAVDQPLKRSTYNIYEAYETNMSIDYSMDPSSVHPLQVSPYAHDLSPDSQPKQPADLNTMMQELDLSSKKCGMNSMPYCT</sequence>
<accession>A0ABP9YLW7</accession>
<feature type="region of interest" description="Disordered" evidence="1">
    <location>
        <begin position="1"/>
        <end position="41"/>
    </location>
</feature>
<feature type="compositionally biased region" description="Basic and acidic residues" evidence="1">
    <location>
        <begin position="7"/>
        <end position="23"/>
    </location>
</feature>
<reference evidence="2 3" key="1">
    <citation type="submission" date="2024-04" db="EMBL/GenBank/DDBJ databases">
        <title>genome sequences of Mucor flavus KT1a and Helicostylum pulchrum KT1b strains isolated from the surface of a dry-aged beef.</title>
        <authorList>
            <person name="Toyotome T."/>
            <person name="Hosono M."/>
            <person name="Torimaru M."/>
            <person name="Fukuda K."/>
            <person name="Mikami N."/>
        </authorList>
    </citation>
    <scope>NUCLEOTIDE SEQUENCE [LARGE SCALE GENOMIC DNA]</scope>
    <source>
        <strain evidence="2 3">KT1a</strain>
    </source>
</reference>